<accession>A0A837I7P8</accession>
<comment type="caution">
    <text evidence="1">The sequence shown here is derived from an EMBL/GenBank/DDBJ whole genome shotgun (WGS) entry which is preliminary data.</text>
</comment>
<evidence type="ECO:0000313" key="1">
    <source>
        <dbReference type="EMBL" id="KKT33080.1"/>
    </source>
</evidence>
<dbReference type="Proteomes" id="UP000034012">
    <property type="component" value="Unassembled WGS sequence"/>
</dbReference>
<evidence type="ECO:0008006" key="3">
    <source>
        <dbReference type="Google" id="ProtNLM"/>
    </source>
</evidence>
<dbReference type="EMBL" id="LCHK01000005">
    <property type="protein sequence ID" value="KKT33080.1"/>
    <property type="molecule type" value="Genomic_DNA"/>
</dbReference>
<reference evidence="1 2" key="1">
    <citation type="journal article" date="2015" name="Nature">
        <title>rRNA introns, odd ribosomes, and small enigmatic genomes across a large radiation of phyla.</title>
        <authorList>
            <person name="Brown C.T."/>
            <person name="Hug L.A."/>
            <person name="Thomas B.C."/>
            <person name="Sharon I."/>
            <person name="Castelle C.J."/>
            <person name="Singh A."/>
            <person name="Wilkins M.J."/>
            <person name="Williams K.H."/>
            <person name="Banfield J.F."/>
        </authorList>
    </citation>
    <scope>NUCLEOTIDE SEQUENCE [LARGE SCALE GENOMIC DNA]</scope>
</reference>
<name>A0A837I7P8_9BACT</name>
<sequence>MLKYIDKPRWRNGRRVGLKNLWGLKPHVGSTPTLGTKLLYVCYTQIMAPINLVKILRKYTSGWVVISKDNTRVLAHGKKFEDVANKVEDGYILKANKNYSNYVG</sequence>
<gene>
    <name evidence="1" type="ORF">UW20_C0005G0012</name>
</gene>
<protein>
    <recommendedName>
        <fullName evidence="3">DUF5678 domain-containing protein</fullName>
    </recommendedName>
</protein>
<evidence type="ECO:0000313" key="2">
    <source>
        <dbReference type="Proteomes" id="UP000034012"/>
    </source>
</evidence>
<dbReference type="AlphaFoldDB" id="A0A837I7P8"/>
<proteinExistence type="predicted"/>
<organism evidence="1 2">
    <name type="scientific">Candidatus Woesebacteria bacterium GW2011_GWB1_44_11</name>
    <dbReference type="NCBI Taxonomy" id="1618579"/>
    <lineage>
        <taxon>Bacteria</taxon>
        <taxon>Candidatus Woeseibacteriota</taxon>
    </lineage>
</organism>